<reference evidence="9" key="2">
    <citation type="journal article" date="2024" name="Plant">
        <title>Genomic evolution and insights into agronomic trait innovations of Sesamum species.</title>
        <authorList>
            <person name="Miao H."/>
            <person name="Wang L."/>
            <person name="Qu L."/>
            <person name="Liu H."/>
            <person name="Sun Y."/>
            <person name="Le M."/>
            <person name="Wang Q."/>
            <person name="Wei S."/>
            <person name="Zheng Y."/>
            <person name="Lin W."/>
            <person name="Duan Y."/>
            <person name="Cao H."/>
            <person name="Xiong S."/>
            <person name="Wang X."/>
            <person name="Wei L."/>
            <person name="Li C."/>
            <person name="Ma Q."/>
            <person name="Ju M."/>
            <person name="Zhao R."/>
            <person name="Li G."/>
            <person name="Mu C."/>
            <person name="Tian Q."/>
            <person name="Mei H."/>
            <person name="Zhang T."/>
            <person name="Gao T."/>
            <person name="Zhang H."/>
        </authorList>
    </citation>
    <scope>NUCLEOTIDE SEQUENCE</scope>
    <source>
        <strain evidence="9">KEN8</strain>
    </source>
</reference>
<keyword evidence="7" id="KW-0539">Nucleus</keyword>
<keyword evidence="5" id="KW-0479">Metal-binding</keyword>
<proteinExistence type="inferred from homology"/>
<organism evidence="9">
    <name type="scientific">Sesamum calycinum</name>
    <dbReference type="NCBI Taxonomy" id="2727403"/>
    <lineage>
        <taxon>Eukaryota</taxon>
        <taxon>Viridiplantae</taxon>
        <taxon>Streptophyta</taxon>
        <taxon>Embryophyta</taxon>
        <taxon>Tracheophyta</taxon>
        <taxon>Spermatophyta</taxon>
        <taxon>Magnoliopsida</taxon>
        <taxon>eudicotyledons</taxon>
        <taxon>Gunneridae</taxon>
        <taxon>Pentapetalae</taxon>
        <taxon>asterids</taxon>
        <taxon>lamiids</taxon>
        <taxon>Lamiales</taxon>
        <taxon>Pedaliaceae</taxon>
        <taxon>Sesamum</taxon>
    </lineage>
</organism>
<comment type="cofactor">
    <cofactor evidence="1">
        <name>a divalent metal cation</name>
        <dbReference type="ChEBI" id="CHEBI:60240"/>
    </cofactor>
</comment>
<dbReference type="Pfam" id="PF13359">
    <property type="entry name" value="DDE_Tnp_4"/>
    <property type="match status" value="1"/>
</dbReference>
<evidence type="ECO:0000256" key="1">
    <source>
        <dbReference type="ARBA" id="ARBA00001968"/>
    </source>
</evidence>
<keyword evidence="6" id="KW-0378">Hydrolase</keyword>
<reference evidence="9" key="1">
    <citation type="submission" date="2020-06" db="EMBL/GenBank/DDBJ databases">
        <authorList>
            <person name="Li T."/>
            <person name="Hu X."/>
            <person name="Zhang T."/>
            <person name="Song X."/>
            <person name="Zhang H."/>
            <person name="Dai N."/>
            <person name="Sheng W."/>
            <person name="Hou X."/>
            <person name="Wei L."/>
        </authorList>
    </citation>
    <scope>NUCLEOTIDE SEQUENCE</scope>
    <source>
        <strain evidence="9">KEN8</strain>
        <tissue evidence="9">Leaf</tissue>
    </source>
</reference>
<comment type="subcellular location">
    <subcellularLocation>
        <location evidence="2">Nucleus</location>
    </subcellularLocation>
</comment>
<feature type="domain" description="DDE Tnp4" evidence="8">
    <location>
        <begin position="137"/>
        <end position="194"/>
    </location>
</feature>
<dbReference type="GO" id="GO:0004518">
    <property type="term" value="F:nuclease activity"/>
    <property type="evidence" value="ECO:0007669"/>
    <property type="project" value="UniProtKB-KW"/>
</dbReference>
<evidence type="ECO:0000256" key="3">
    <source>
        <dbReference type="ARBA" id="ARBA00006958"/>
    </source>
</evidence>
<dbReference type="PANTHER" id="PTHR22930:SF293">
    <property type="entry name" value="PROTEIN ALP1-LIKE"/>
    <property type="match status" value="1"/>
</dbReference>
<evidence type="ECO:0000256" key="2">
    <source>
        <dbReference type="ARBA" id="ARBA00004123"/>
    </source>
</evidence>
<dbReference type="AlphaFoldDB" id="A0AAW2RST5"/>
<evidence type="ECO:0000313" key="9">
    <source>
        <dbReference type="EMBL" id="KAL0383230.1"/>
    </source>
</evidence>
<dbReference type="EMBL" id="JACGWM010000003">
    <property type="protein sequence ID" value="KAL0383230.1"/>
    <property type="molecule type" value="Genomic_DNA"/>
</dbReference>
<keyword evidence="4" id="KW-0540">Nuclease</keyword>
<evidence type="ECO:0000256" key="6">
    <source>
        <dbReference type="ARBA" id="ARBA00022801"/>
    </source>
</evidence>
<comment type="similarity">
    <text evidence="3">Belongs to the HARBI1 family.</text>
</comment>
<accession>A0AAW2RST5</accession>
<dbReference type="InterPro" id="IPR045249">
    <property type="entry name" value="HARBI1-like"/>
</dbReference>
<gene>
    <name evidence="9" type="ORF">Scaly_0610300</name>
</gene>
<sequence length="229" mass="25539">MSSTIASTLGAPVTPRSAGGREALVQRPCSFEGIHRSKEIVDEIVAALTICIQVIEHIKAHRAYEGRFRRRRYSLLLGWLIKLEGCIEQSGGVKPTKNVFVPEQVVMFLSVLSHHKKNWVVKHDFIRSGHTGCLGALDGTFIGVRVPEYEKRRYRTRKSQVAVDVLCVCNPNMQFIFVLSGWEGSAADNRVLRDAVHRPNGLRVPIGAMDADFFSTAYVNTLEDDSSSQ</sequence>
<dbReference type="GO" id="GO:0046872">
    <property type="term" value="F:metal ion binding"/>
    <property type="evidence" value="ECO:0007669"/>
    <property type="project" value="UniProtKB-KW"/>
</dbReference>
<dbReference type="GO" id="GO:0016787">
    <property type="term" value="F:hydrolase activity"/>
    <property type="evidence" value="ECO:0007669"/>
    <property type="project" value="UniProtKB-KW"/>
</dbReference>
<evidence type="ECO:0000256" key="4">
    <source>
        <dbReference type="ARBA" id="ARBA00022722"/>
    </source>
</evidence>
<name>A0AAW2RST5_9LAMI</name>
<evidence type="ECO:0000256" key="5">
    <source>
        <dbReference type="ARBA" id="ARBA00022723"/>
    </source>
</evidence>
<protein>
    <recommendedName>
        <fullName evidence="8">DDE Tnp4 domain-containing protein</fullName>
    </recommendedName>
</protein>
<evidence type="ECO:0000256" key="7">
    <source>
        <dbReference type="ARBA" id="ARBA00023242"/>
    </source>
</evidence>
<dbReference type="PANTHER" id="PTHR22930">
    <property type="match status" value="1"/>
</dbReference>
<comment type="caution">
    <text evidence="9">The sequence shown here is derived from an EMBL/GenBank/DDBJ whole genome shotgun (WGS) entry which is preliminary data.</text>
</comment>
<dbReference type="GO" id="GO:0005634">
    <property type="term" value="C:nucleus"/>
    <property type="evidence" value="ECO:0007669"/>
    <property type="project" value="UniProtKB-SubCell"/>
</dbReference>
<evidence type="ECO:0000259" key="8">
    <source>
        <dbReference type="Pfam" id="PF13359"/>
    </source>
</evidence>
<dbReference type="InterPro" id="IPR027806">
    <property type="entry name" value="HARBI1_dom"/>
</dbReference>